<gene>
    <name evidence="7" type="ORF">ACFO0C_37365</name>
</gene>
<dbReference type="Gene3D" id="1.10.1200.10">
    <property type="entry name" value="ACP-like"/>
    <property type="match status" value="1"/>
</dbReference>
<dbReference type="NCBIfam" id="TIGR01720">
    <property type="entry name" value="NRPS-para261"/>
    <property type="match status" value="1"/>
</dbReference>
<sequence length="3052" mass="322535">MPDRLELTAAQAGVWYAQQLDPGPAFTTAACVDIDGDVDPALFERALRHTLDDAEALRIRVTAHDGEPVQEIVAAPAWDLRVLDLDEDATESWIRDDLASPIDLAAGPVFAQALIRRGPGRWTWYQRCHHIVMDAYTSALVARRLAAVYTALAAGTEVPENPFGTLADVVAEDAAYRGSERRETDRRFWQEHLAGLEAPDLASGSTRPSPTFVRRIAALPASTGRGLTALGRTVKATRIEAVLAAIALYVHRITGAAEVVLGLPMMGRLGSVAANVPVTAVNVLPLRIAVRPADTVGELIARVAAQIRAIRPHQRYRGEDIRRDLGLVGGERRLVGPWVNIKPFGSTLDFGGAVGAPRYVSAGPVDDLSITLDDRGGDVLELAVDANPARYRESDVDGHTTRLAALLDALAGVDAGTPTGRLGLQDAPVVDDTTHDLPGADLLMLIREQVRRTPSGLALIEPGGASLSYADLDRRVEDLAAVLAARGAAPGRIVACCLPRTADLLVALLAVQRTGAAYLPLDPDFPADRLAWMLTDSDPALLVTVAAARAPQSDVPTLWLDQPLPSVPPASDVSFLASFPASFPASFFADDAAYVLYTSGSTGRPKGVVVTRENLVNFLLAMRDEVPLDAGDRLLAVTTVGFDISGLELYLPLLSGAAVVLAAKEAVQDPEVLAGLVRRTGATVVQATPTLWRALADVPGGAAALTGLRVLVGGEALPPELASELRKHAAEVTNLYGPTETTIWSTAQRLHCDTVTVGHPIWNTRAYVLDAALRPVPDGFPGELYLGGAGVARGYLNRPSLTAARFVADPWAPGERMYRTGDLARRLPDGTFDVLGRVDQQVKLRGFRIELGEIETVLESGPGVVRAVVIIREDRAGDRRLVAYVTGAADPDVLRRQAAEALPDYMVPAAIVLLDTLPTTPNGKLDRNALPAPDYAAAVPETARTPQEELLAGVFAEVLGVPAVGVRDDFFALGGHSLLAARVAARVRSLLGADLALRDVFEAPTVAGLAARLAAAGRATRPALLPGTSAGATMSAAQRQMWTLSRLDGPNPTYNLPLALDVDGPLDLDVLALALNDLVTRHEPLRTVFPARDGLPYPRVLAPDVDFAAGDDIDAAVREPFDVTVAAPLRVRWIPSQRVLLLVVHHIAGDEWSLTPMLDDLATAYAARLDGRAPAWAPLPVSYSDYAAWQETLPVDVGFWRQNLDGIPTVLRLPTDRPRPATAGESGGTVGVRIGTDLEAGLRRLAREHGVTLFMTVQAAVAALLSRLGAGTDIPLGTPVAGRGDDVLERLVGFFVNTVVLRTDVSGDPTFAALLQRVREADLAALAHQDVPFERLVDELNPQRTLAHHPLFQVMVSYQAALPQVAGFPGLTVTPRLVPTGTAKFDLTFDVAERDGGLDASIEYRADLFDEATVVALADRLITLLTAVTVAPDQPISTVSLLNDDEQTNDWQGVRRPVPPRTLGQLFAAQVKSAPDAVAVEDGALTLTYAELDARANQLAHRLIADGAGPERVVAVLLPRSADLIVAMLAVTKSGAAVLPLDPHHPASRHRLQIADANPVTVITEVPPFASAPSTSSAASVFGVIGDVSDPGVDVLLDHPAYVIYTSGSTGRPKGVVVPHRGLASFVESVRDGFGAGPGTRAAQFVSPGVDVAFSELAATVLSGGTLVVVPEDVRLGAGLGAFVAERRITHVDLPPALLAALDEAVIPAGVTITIGGEAMPADAVRRWQREHRLINAYGPTETTVTATTWEATDDFDAVLIGRPELNRSAHVLDEWLRPVPPGVPGELYLGGDGLARGYLGRAGLTAARFVADPFGEPGARLYRTGDLVRRARSGEIEFLGRTDDQVQIRGFRVEPGEVEAVLAGHPEVAQAAVVARGGRLIAYARLRDGVSAHSVNVDGVNIDPVNIDAVNVDAVNVDAVSVETAGVDAVNVAVGNVESVKVDSVNIAAGNTDSVDLDAVNVERGDIELVRIDLVNGSPFNGVNGELLREYLAAALPAPLVPAVVVVLDQFPLTASGKIDKNALPEPGAEAAGEAPETSAECVLAGLFAGLLGLGDDAVGRHDGFFALGGDSILAIQLVSRARSAGLQLAPRQVFEHQTVAALAHAAGAVTVGRSVDSGVGVVPETPIIGWLRGLDAPIDRYSQALLVRTPAGSDAERIAAVTRAALAPHDVLRARLVTAADGRWALDVPAGELGLDLRVVAGDFDIAEREAAADRLDPAAGIMVQAVWFDRGDQPGRLLLVAHHLVVDGVSWRIIAEDLAAAARGETPVASGTSFRGWAAALHGNEAERPLWERIVDGQSGQVSEPADSLRRITVTVDPSITGPLLSTVPETFRAGVQDVLLAGLALALARRTGGHTETLIGLEGHGREEQVVPGADLVRTVGWFTSEYALRLPAAAGGPAAVVRGVKERLREIPDGGIGYGLLGFDARPEVLFNYLGRFNAAPAEGRFSAGAPEDRIAAAPVEGRIGTGPAEGRIDAEAAAADWTIAGELPVAHATADPRMPVRHRLAVNAAAVDGGDGPVLRAEFSYPAAALGDVEARRIADDWLAALVALLAAAHAPGANELTPSDVPLSGIGAAELEVLTTRFPGLTDVLPLSPLQEGLFYLADLDEDTDVYTVQQVFTLTGTVDVARLRAAAAALLDRYPNLRGGFTRTDSGLAVQFVPAVAEASFTEVTVAAEQLDELIGEERRRRFDLEAPPLLRFVLAHLGDGDHRLILTQHHLLMDGWSGPLAMRDLFAAYAGGKARADGMTEPPRPFTDYLAWLAAQDHLASETAWKNALAGVDEPTRVAPDAPPIATLPEVAEIVLTEQDTARLTATARRYGLTLNTVVQGGWALLLSAMTGRDDVVFGATVSGRPADLPGVEDMVGLFINTVPVRVRLNPTETWTDLLRRVQSEQAALLDHQHVGLAAIQRATGVSGDLFDTLTVFESYPATGGLPQLDGLRISGGIPVDATHYPLSLVVVPHAALRLRLEHRPDLYDTAAATAILTRFRDLLDAFVTAPGTPLTSVRPSGTLALPGPALDVPDGTILDRFDEVVRRTPDLVAVRFKD</sequence>
<dbReference type="Gene3D" id="3.30.300.30">
    <property type="match status" value="2"/>
</dbReference>
<dbReference type="InterPro" id="IPR010060">
    <property type="entry name" value="NRPS_synth"/>
</dbReference>
<dbReference type="NCBIfam" id="TIGR01733">
    <property type="entry name" value="AA-adenyl-dom"/>
    <property type="match status" value="2"/>
</dbReference>
<dbReference type="InterPro" id="IPR000873">
    <property type="entry name" value="AMP-dep_synth/lig_dom"/>
</dbReference>
<dbReference type="InterPro" id="IPR045851">
    <property type="entry name" value="AMP-bd_C_sf"/>
</dbReference>
<organism evidence="7 8">
    <name type="scientific">Actinoplanes subglobosus</name>
    <dbReference type="NCBI Taxonomy" id="1547892"/>
    <lineage>
        <taxon>Bacteria</taxon>
        <taxon>Bacillati</taxon>
        <taxon>Actinomycetota</taxon>
        <taxon>Actinomycetes</taxon>
        <taxon>Micromonosporales</taxon>
        <taxon>Micromonosporaceae</taxon>
        <taxon>Actinoplanes</taxon>
    </lineage>
</organism>
<dbReference type="Gene3D" id="3.40.50.1820">
    <property type="entry name" value="alpha/beta hydrolase"/>
    <property type="match status" value="1"/>
</dbReference>
<dbReference type="PROSITE" id="PS00455">
    <property type="entry name" value="AMP_BINDING"/>
    <property type="match status" value="2"/>
</dbReference>
<dbReference type="Pfam" id="PF00501">
    <property type="entry name" value="AMP-binding"/>
    <property type="match status" value="2"/>
</dbReference>
<dbReference type="Gene3D" id="2.30.38.10">
    <property type="entry name" value="Luciferase, Domain 3"/>
    <property type="match status" value="2"/>
</dbReference>
<dbReference type="InterPro" id="IPR020806">
    <property type="entry name" value="PKS_PP-bd"/>
</dbReference>
<comment type="cofactor">
    <cofactor evidence="1">
        <name>pantetheine 4'-phosphate</name>
        <dbReference type="ChEBI" id="CHEBI:47942"/>
    </cofactor>
</comment>
<dbReference type="InterPro" id="IPR023213">
    <property type="entry name" value="CAT-like_dom_sf"/>
</dbReference>
<keyword evidence="2" id="KW-0596">Phosphopantetheine</keyword>
<accession>A0ABV8J3Q2</accession>
<dbReference type="InterPro" id="IPR020845">
    <property type="entry name" value="AMP-binding_CS"/>
</dbReference>
<evidence type="ECO:0000256" key="1">
    <source>
        <dbReference type="ARBA" id="ARBA00001957"/>
    </source>
</evidence>
<keyword evidence="5" id="KW-0045">Antibiotic biosynthesis</keyword>
<dbReference type="PROSITE" id="PS00012">
    <property type="entry name" value="PHOSPHOPANTETHEINE"/>
    <property type="match status" value="2"/>
</dbReference>
<dbReference type="InterPro" id="IPR009081">
    <property type="entry name" value="PP-bd_ACP"/>
</dbReference>
<dbReference type="InterPro" id="IPR006162">
    <property type="entry name" value="Ppantetheine_attach_site"/>
</dbReference>
<keyword evidence="3" id="KW-0597">Phosphoprotein</keyword>
<protein>
    <submittedName>
        <fullName evidence="7">Amino acid adenylation domain-containing protein</fullName>
    </submittedName>
</protein>
<dbReference type="Gene3D" id="3.40.50.980">
    <property type="match status" value="4"/>
</dbReference>
<dbReference type="InterPro" id="IPR036736">
    <property type="entry name" value="ACP-like_sf"/>
</dbReference>
<dbReference type="PANTHER" id="PTHR45527">
    <property type="entry name" value="NONRIBOSOMAL PEPTIDE SYNTHETASE"/>
    <property type="match status" value="1"/>
</dbReference>
<proteinExistence type="predicted"/>
<dbReference type="CDD" id="cd19543">
    <property type="entry name" value="DCL_NRPS"/>
    <property type="match status" value="1"/>
</dbReference>
<evidence type="ECO:0000259" key="6">
    <source>
        <dbReference type="PROSITE" id="PS50075"/>
    </source>
</evidence>
<dbReference type="SUPFAM" id="SSF56801">
    <property type="entry name" value="Acetyl-CoA synthetase-like"/>
    <property type="match status" value="2"/>
</dbReference>
<feature type="domain" description="Carrier" evidence="6">
    <location>
        <begin position="942"/>
        <end position="1017"/>
    </location>
</feature>
<dbReference type="SUPFAM" id="SSF52777">
    <property type="entry name" value="CoA-dependent acyltransferases"/>
    <property type="match status" value="8"/>
</dbReference>
<dbReference type="SMART" id="SM00823">
    <property type="entry name" value="PKS_PP"/>
    <property type="match status" value="2"/>
</dbReference>
<name>A0ABV8J3Q2_9ACTN</name>
<dbReference type="Proteomes" id="UP001595867">
    <property type="component" value="Unassembled WGS sequence"/>
</dbReference>
<evidence type="ECO:0000256" key="3">
    <source>
        <dbReference type="ARBA" id="ARBA00022553"/>
    </source>
</evidence>
<dbReference type="EMBL" id="JBHSBL010000024">
    <property type="protein sequence ID" value="MFC4070636.1"/>
    <property type="molecule type" value="Genomic_DNA"/>
</dbReference>
<dbReference type="PANTHER" id="PTHR45527:SF1">
    <property type="entry name" value="FATTY ACID SYNTHASE"/>
    <property type="match status" value="1"/>
</dbReference>
<dbReference type="InterPro" id="IPR010071">
    <property type="entry name" value="AA_adenyl_dom"/>
</dbReference>
<dbReference type="Pfam" id="PF00550">
    <property type="entry name" value="PP-binding"/>
    <property type="match status" value="2"/>
</dbReference>
<dbReference type="SUPFAM" id="SSF47336">
    <property type="entry name" value="ACP-like"/>
    <property type="match status" value="2"/>
</dbReference>
<comment type="caution">
    <text evidence="7">The sequence shown here is derived from an EMBL/GenBank/DDBJ whole genome shotgun (WGS) entry which is preliminary data.</text>
</comment>
<dbReference type="CDD" id="cd19540">
    <property type="entry name" value="LCL_NRPS-like"/>
    <property type="match status" value="1"/>
</dbReference>
<keyword evidence="8" id="KW-1185">Reference proteome</keyword>
<evidence type="ECO:0000256" key="5">
    <source>
        <dbReference type="ARBA" id="ARBA00023194"/>
    </source>
</evidence>
<keyword evidence="4" id="KW-0677">Repeat</keyword>
<reference evidence="8" key="1">
    <citation type="journal article" date="2019" name="Int. J. Syst. Evol. Microbiol.">
        <title>The Global Catalogue of Microorganisms (GCM) 10K type strain sequencing project: providing services to taxonomists for standard genome sequencing and annotation.</title>
        <authorList>
            <consortium name="The Broad Institute Genomics Platform"/>
            <consortium name="The Broad Institute Genome Sequencing Center for Infectious Disease"/>
            <person name="Wu L."/>
            <person name="Ma J."/>
        </authorList>
    </citation>
    <scope>NUCLEOTIDE SEQUENCE [LARGE SCALE GENOMIC DNA]</scope>
    <source>
        <strain evidence="8">TBRC 5832</strain>
    </source>
</reference>
<evidence type="ECO:0000313" key="7">
    <source>
        <dbReference type="EMBL" id="MFC4070636.1"/>
    </source>
</evidence>
<dbReference type="InterPro" id="IPR001242">
    <property type="entry name" value="Condensation_dom"/>
</dbReference>
<dbReference type="Gene3D" id="3.30.559.10">
    <property type="entry name" value="Chloramphenicol acetyltransferase-like domain"/>
    <property type="match status" value="4"/>
</dbReference>
<dbReference type="RefSeq" id="WP_378071507.1">
    <property type="nucleotide sequence ID" value="NZ_JBHSBL010000024.1"/>
</dbReference>
<dbReference type="InterPro" id="IPR025110">
    <property type="entry name" value="AMP-bd_C"/>
</dbReference>
<dbReference type="Pfam" id="PF13193">
    <property type="entry name" value="AMP-binding_C"/>
    <property type="match status" value="1"/>
</dbReference>
<feature type="domain" description="Carrier" evidence="6">
    <location>
        <begin position="2036"/>
        <end position="2112"/>
    </location>
</feature>
<dbReference type="Pfam" id="PF00668">
    <property type="entry name" value="Condensation"/>
    <property type="match status" value="4"/>
</dbReference>
<evidence type="ECO:0000256" key="4">
    <source>
        <dbReference type="ARBA" id="ARBA00022737"/>
    </source>
</evidence>
<dbReference type="Gene3D" id="3.30.559.30">
    <property type="entry name" value="Nonribosomal peptide synthetase, condensation domain"/>
    <property type="match status" value="4"/>
</dbReference>
<feature type="non-terminal residue" evidence="7">
    <location>
        <position position="3052"/>
    </location>
</feature>
<evidence type="ECO:0000256" key="2">
    <source>
        <dbReference type="ARBA" id="ARBA00022450"/>
    </source>
</evidence>
<evidence type="ECO:0000313" key="8">
    <source>
        <dbReference type="Proteomes" id="UP001595867"/>
    </source>
</evidence>
<dbReference type="InterPro" id="IPR029058">
    <property type="entry name" value="AB_hydrolase_fold"/>
</dbReference>
<dbReference type="PROSITE" id="PS50075">
    <property type="entry name" value="CARRIER"/>
    <property type="match status" value="2"/>
</dbReference>